<proteinExistence type="predicted"/>
<evidence type="ECO:0000313" key="3">
    <source>
        <dbReference type="EMBL" id="KAG5653876.1"/>
    </source>
</evidence>
<name>A0A9P7KII8_9AGAR</name>
<organism evidence="3 4">
    <name type="scientific">Sphagnurus paluster</name>
    <dbReference type="NCBI Taxonomy" id="117069"/>
    <lineage>
        <taxon>Eukaryota</taxon>
        <taxon>Fungi</taxon>
        <taxon>Dikarya</taxon>
        <taxon>Basidiomycota</taxon>
        <taxon>Agaricomycotina</taxon>
        <taxon>Agaricomycetes</taxon>
        <taxon>Agaricomycetidae</taxon>
        <taxon>Agaricales</taxon>
        <taxon>Tricholomatineae</taxon>
        <taxon>Lyophyllaceae</taxon>
        <taxon>Sphagnurus</taxon>
    </lineage>
</organism>
<sequence length="211" mass="23011">MSPAKTLRPTPTDAFPTLTSQTQSETEAILLQHIPANDDAKPGLAKQSHMQFLVRSLIQGFPARYTSQDASQPWLLFWTIQAFSALQVGLDPGNKQRCVSGAYNVRFMSCLKREHRTGTIPYGFFETRLRLEWVGTWGDTLGPSALAIIDKILSAQHPDGGFGGGPGQAAHLLPTYASVSALAIVGRPGPGGGWDQIDRCANSPEEVRFYR</sequence>
<keyword evidence="4" id="KW-1185">Reference proteome</keyword>
<protein>
    <recommendedName>
        <fullName evidence="2">Prenyltransferase alpha-alpha toroid domain-containing protein</fullName>
    </recommendedName>
</protein>
<dbReference type="OrthoDB" id="10261146at2759"/>
<dbReference type="GO" id="GO:0003824">
    <property type="term" value="F:catalytic activity"/>
    <property type="evidence" value="ECO:0007669"/>
    <property type="project" value="InterPro"/>
</dbReference>
<reference evidence="3" key="2">
    <citation type="submission" date="2021-10" db="EMBL/GenBank/DDBJ databases">
        <title>Phylogenomics reveals ancestral predisposition of the termite-cultivated fungus Termitomyces towards a domesticated lifestyle.</title>
        <authorList>
            <person name="Auxier B."/>
            <person name="Grum-Grzhimaylo A."/>
            <person name="Cardenas M.E."/>
            <person name="Lodge J.D."/>
            <person name="Laessoe T."/>
            <person name="Pedersen O."/>
            <person name="Smith M.E."/>
            <person name="Kuyper T.W."/>
            <person name="Franco-Molano E.A."/>
            <person name="Baroni T.J."/>
            <person name="Aanen D.K."/>
        </authorList>
    </citation>
    <scope>NUCLEOTIDE SEQUENCE</scope>
    <source>
        <strain evidence="3">D49</strain>
    </source>
</reference>
<dbReference type="InterPro" id="IPR001330">
    <property type="entry name" value="Prenyltrans"/>
</dbReference>
<feature type="domain" description="Prenyltransferase alpha-alpha toroid" evidence="2">
    <location>
        <begin position="147"/>
        <end position="199"/>
    </location>
</feature>
<dbReference type="EMBL" id="JABCKI010000029">
    <property type="protein sequence ID" value="KAG5653876.1"/>
    <property type="molecule type" value="Genomic_DNA"/>
</dbReference>
<feature type="domain" description="Prenyltransferase alpha-alpha toroid" evidence="2">
    <location>
        <begin position="44"/>
        <end position="106"/>
    </location>
</feature>
<dbReference type="Gene3D" id="1.50.10.20">
    <property type="match status" value="1"/>
</dbReference>
<evidence type="ECO:0000259" key="2">
    <source>
        <dbReference type="Pfam" id="PF00432"/>
    </source>
</evidence>
<dbReference type="Pfam" id="PF00432">
    <property type="entry name" value="Prenyltrans"/>
    <property type="match status" value="2"/>
</dbReference>
<dbReference type="SUPFAM" id="SSF48239">
    <property type="entry name" value="Terpenoid cyclases/Protein prenyltransferases"/>
    <property type="match status" value="1"/>
</dbReference>
<gene>
    <name evidence="3" type="ORF">H0H81_009698</name>
</gene>
<keyword evidence="1" id="KW-0677">Repeat</keyword>
<dbReference type="Proteomes" id="UP000717328">
    <property type="component" value="Unassembled WGS sequence"/>
</dbReference>
<dbReference type="InterPro" id="IPR008930">
    <property type="entry name" value="Terpenoid_cyclase/PrenylTrfase"/>
</dbReference>
<accession>A0A9P7KII8</accession>
<evidence type="ECO:0000256" key="1">
    <source>
        <dbReference type="ARBA" id="ARBA00022737"/>
    </source>
</evidence>
<comment type="caution">
    <text evidence="3">The sequence shown here is derived from an EMBL/GenBank/DDBJ whole genome shotgun (WGS) entry which is preliminary data.</text>
</comment>
<dbReference type="AlphaFoldDB" id="A0A9P7KII8"/>
<reference evidence="3" key="1">
    <citation type="submission" date="2021-02" db="EMBL/GenBank/DDBJ databases">
        <authorList>
            <person name="Nieuwenhuis M."/>
            <person name="Van De Peppel L.J.J."/>
        </authorList>
    </citation>
    <scope>NUCLEOTIDE SEQUENCE</scope>
    <source>
        <strain evidence="3">D49</strain>
    </source>
</reference>
<evidence type="ECO:0000313" key="4">
    <source>
        <dbReference type="Proteomes" id="UP000717328"/>
    </source>
</evidence>